<dbReference type="OrthoDB" id="9797344at2"/>
<evidence type="ECO:0000313" key="2">
    <source>
        <dbReference type="EMBL" id="RKF17537.1"/>
    </source>
</evidence>
<reference evidence="2 3" key="1">
    <citation type="submission" date="2018-09" db="EMBL/GenBank/DDBJ databases">
        <authorList>
            <person name="Wang Z."/>
        </authorList>
    </citation>
    <scope>NUCLEOTIDE SEQUENCE [LARGE SCALE GENOMIC DNA]</scope>
    <source>
        <strain evidence="2 3">ALS 81</strain>
    </source>
</reference>
<dbReference type="SMART" id="SM00471">
    <property type="entry name" value="HDc"/>
    <property type="match status" value="1"/>
</dbReference>
<dbReference type="InterPro" id="IPR006674">
    <property type="entry name" value="HD_domain"/>
</dbReference>
<dbReference type="PROSITE" id="PS51831">
    <property type="entry name" value="HD"/>
    <property type="match status" value="1"/>
</dbReference>
<keyword evidence="3" id="KW-1185">Reference proteome</keyword>
<dbReference type="EMBL" id="RAQO01000007">
    <property type="protein sequence ID" value="RKF17537.1"/>
    <property type="molecule type" value="Genomic_DNA"/>
</dbReference>
<dbReference type="CDD" id="cd00077">
    <property type="entry name" value="HDc"/>
    <property type="match status" value="1"/>
</dbReference>
<protein>
    <submittedName>
        <fullName evidence="2">HD domain-containing protein</fullName>
    </submittedName>
</protein>
<proteinExistence type="predicted"/>
<evidence type="ECO:0000259" key="1">
    <source>
        <dbReference type="PROSITE" id="PS51831"/>
    </source>
</evidence>
<name>A0A420EA28_9ALTE</name>
<evidence type="ECO:0000313" key="3">
    <source>
        <dbReference type="Proteomes" id="UP000286482"/>
    </source>
</evidence>
<dbReference type="SUPFAM" id="SSF109604">
    <property type="entry name" value="HD-domain/PDEase-like"/>
    <property type="match status" value="1"/>
</dbReference>
<dbReference type="PANTHER" id="PTHR33594">
    <property type="entry name" value="SUPERFAMILY HYDROLASE, PUTATIVE (AFU_ORTHOLOGUE AFUA_1G03035)-RELATED"/>
    <property type="match status" value="1"/>
</dbReference>
<dbReference type="Gene3D" id="1.10.3210.50">
    <property type="match status" value="1"/>
</dbReference>
<accession>A0A420EA28</accession>
<dbReference type="Proteomes" id="UP000286482">
    <property type="component" value="Unassembled WGS sequence"/>
</dbReference>
<gene>
    <name evidence="2" type="ORF">DBZ36_13280</name>
</gene>
<dbReference type="Pfam" id="PF01966">
    <property type="entry name" value="HD"/>
    <property type="match status" value="1"/>
</dbReference>
<organism evidence="2 3">
    <name type="scientific">Alginatibacterium sediminis</name>
    <dbReference type="NCBI Taxonomy" id="2164068"/>
    <lineage>
        <taxon>Bacteria</taxon>
        <taxon>Pseudomonadati</taxon>
        <taxon>Pseudomonadota</taxon>
        <taxon>Gammaproteobacteria</taxon>
        <taxon>Alteromonadales</taxon>
        <taxon>Alteromonadaceae</taxon>
        <taxon>Alginatibacterium</taxon>
    </lineage>
</organism>
<dbReference type="PANTHER" id="PTHR33594:SF1">
    <property type="entry name" value="HD_PDEASE DOMAIN-CONTAINING PROTEIN"/>
    <property type="match status" value="1"/>
</dbReference>
<sequence length="194" mass="22054">MTQDLAHDLNHVRRVVASARKLCETEKANWAVVMPAAYLHDCFSYPKDHPQRRNSSLIAAKKAQQFLITLDYPQQYIAEIHHAIVAHSYSAAVTPQSLEAQIVQDADRLDALGAVGIARCIQVSAALDRPLYSVNDPFCEDRNPDDSRFTLDHFFTKLLNLESTMNTVSGRNEAKARTQYMQSYLRQFKHEVYS</sequence>
<dbReference type="AlphaFoldDB" id="A0A420EA28"/>
<comment type="caution">
    <text evidence="2">The sequence shown here is derived from an EMBL/GenBank/DDBJ whole genome shotgun (WGS) entry which is preliminary data.</text>
</comment>
<dbReference type="InterPro" id="IPR003607">
    <property type="entry name" value="HD/PDEase_dom"/>
</dbReference>
<feature type="domain" description="HD" evidence="1">
    <location>
        <begin position="8"/>
        <end position="112"/>
    </location>
</feature>